<keyword evidence="2" id="KW-0732">Signal</keyword>
<comment type="caution">
    <text evidence="3">The sequence shown here is derived from an EMBL/GenBank/DDBJ whole genome shotgun (WGS) entry which is preliminary data.</text>
</comment>
<reference evidence="3 4" key="1">
    <citation type="journal article" date="2022" name="bioRxiv">
        <title>Genomics of Preaxostyla Flagellates Illuminates Evolutionary Transitions and the Path Towards Mitochondrial Loss.</title>
        <authorList>
            <person name="Novak L.V.F."/>
            <person name="Treitli S.C."/>
            <person name="Pyrih J."/>
            <person name="Halakuc P."/>
            <person name="Pipaliya S.V."/>
            <person name="Vacek V."/>
            <person name="Brzon O."/>
            <person name="Soukal P."/>
            <person name="Eme L."/>
            <person name="Dacks J.B."/>
            <person name="Karnkowska A."/>
            <person name="Elias M."/>
            <person name="Hampl V."/>
        </authorList>
    </citation>
    <scope>NUCLEOTIDE SEQUENCE [LARGE SCALE GENOMIC DNA]</scope>
    <source>
        <strain evidence="3">NAU3</strain>
        <tissue evidence="3">Gut</tissue>
    </source>
</reference>
<sequence>MILLILTTFIYSAEGDTIFLEFGGQSKTCFTDKTACHSLGMAINHAKWIDVTEIVIQGHAELNGEVTFDSNADPFKQSPAEDIKYTMILDDHVLTPNTDHYGLTGHGTIVIKGDKNADMWVYLHGTKKDDVFRVEQFGVLAMDSPVVFRPLQMSSTTPFSKLSTKVNLTGWDRKAAAVIVNQGAIRVTKMEVYDPDIGVLILNDINIEDSKVVKGIVCSIPDNATNTFIISIQNAGHQIREEGKLTRIAQFPLNLYLEGKCEAYDRPSTKPVLFIKPAKFRQKYESLHISAMSQSEAYVRVHESSFIGQLSPPSRNSSTISTEQSGTMDRPVPMLKRPSTLLRPTLSQQTFLPLTTPAAHPTLPDPPISPIGEDNEGTLPPQPQPTLMIRPLRLISSISAFLISENFYCSNLDIIQNS</sequence>
<name>A0ABQ9WYF8_9EUKA</name>
<feature type="region of interest" description="Disordered" evidence="1">
    <location>
        <begin position="309"/>
        <end position="333"/>
    </location>
</feature>
<keyword evidence="4" id="KW-1185">Reference proteome</keyword>
<proteinExistence type="predicted"/>
<dbReference type="Proteomes" id="UP001281761">
    <property type="component" value="Unassembled WGS sequence"/>
</dbReference>
<feature type="chain" id="PRO_5045986566" evidence="2">
    <location>
        <begin position="16"/>
        <end position="418"/>
    </location>
</feature>
<accession>A0ABQ9WYF8</accession>
<feature type="region of interest" description="Disordered" evidence="1">
    <location>
        <begin position="355"/>
        <end position="385"/>
    </location>
</feature>
<protein>
    <submittedName>
        <fullName evidence="3">Uncharacterized protein</fullName>
    </submittedName>
</protein>
<organism evidence="3 4">
    <name type="scientific">Blattamonas nauphoetae</name>
    <dbReference type="NCBI Taxonomy" id="2049346"/>
    <lineage>
        <taxon>Eukaryota</taxon>
        <taxon>Metamonada</taxon>
        <taxon>Preaxostyla</taxon>
        <taxon>Oxymonadida</taxon>
        <taxon>Blattamonas</taxon>
    </lineage>
</organism>
<feature type="compositionally biased region" description="Polar residues" evidence="1">
    <location>
        <begin position="309"/>
        <end position="327"/>
    </location>
</feature>
<gene>
    <name evidence="3" type="ORF">BLNAU_21340</name>
</gene>
<feature type="signal peptide" evidence="2">
    <location>
        <begin position="1"/>
        <end position="15"/>
    </location>
</feature>
<dbReference type="EMBL" id="JARBJD010000331">
    <property type="protein sequence ID" value="KAK2943737.1"/>
    <property type="molecule type" value="Genomic_DNA"/>
</dbReference>
<evidence type="ECO:0000313" key="3">
    <source>
        <dbReference type="EMBL" id="KAK2943737.1"/>
    </source>
</evidence>
<evidence type="ECO:0000256" key="1">
    <source>
        <dbReference type="SAM" id="MobiDB-lite"/>
    </source>
</evidence>
<evidence type="ECO:0000256" key="2">
    <source>
        <dbReference type="SAM" id="SignalP"/>
    </source>
</evidence>
<evidence type="ECO:0000313" key="4">
    <source>
        <dbReference type="Proteomes" id="UP001281761"/>
    </source>
</evidence>